<sequence length="82" mass="8895">MPEGHCNCKSIRVTIPELPKHSSLCYCSNCKRAGSSAFSIVHVLPTSSVSIHDPNGVLKSYRDGDTRSGNVIVRKFCGECGR</sequence>
<dbReference type="InterPro" id="IPR006913">
    <property type="entry name" value="CENP-V/GFA"/>
</dbReference>
<feature type="domain" description="CENP-V/GFA" evidence="5">
    <location>
        <begin position="2"/>
        <end position="82"/>
    </location>
</feature>
<evidence type="ECO:0000256" key="1">
    <source>
        <dbReference type="ARBA" id="ARBA00005495"/>
    </source>
</evidence>
<reference evidence="6 7" key="1">
    <citation type="journal article" date="2018" name="Sci. Rep.">
        <title>Comparative genomics provides insights into the lifestyle and reveals functional heterogeneity of dark septate endophytic fungi.</title>
        <authorList>
            <person name="Knapp D.G."/>
            <person name="Nemeth J.B."/>
            <person name="Barry K."/>
            <person name="Hainaut M."/>
            <person name="Henrissat B."/>
            <person name="Johnson J."/>
            <person name="Kuo A."/>
            <person name="Lim J.H.P."/>
            <person name="Lipzen A."/>
            <person name="Nolan M."/>
            <person name="Ohm R.A."/>
            <person name="Tamas L."/>
            <person name="Grigoriev I.V."/>
            <person name="Spatafora J.W."/>
            <person name="Nagy L.G."/>
            <person name="Kovacs G.M."/>
        </authorList>
    </citation>
    <scope>NUCLEOTIDE SEQUENCE [LARGE SCALE GENOMIC DNA]</scope>
    <source>
        <strain evidence="6 7">DSE2036</strain>
    </source>
</reference>
<dbReference type="SUPFAM" id="SSF51316">
    <property type="entry name" value="Mss4-like"/>
    <property type="match status" value="1"/>
</dbReference>
<dbReference type="PANTHER" id="PTHR33337:SF43">
    <property type="entry name" value="CENP-V_GFA DOMAIN-CONTAINING PROTEIN"/>
    <property type="match status" value="1"/>
</dbReference>
<name>A0A2V1DE77_9PLEO</name>
<comment type="similarity">
    <text evidence="1">Belongs to the Gfa family.</text>
</comment>
<dbReference type="Pfam" id="PF04828">
    <property type="entry name" value="GFA"/>
    <property type="match status" value="1"/>
</dbReference>
<dbReference type="Proteomes" id="UP000244855">
    <property type="component" value="Unassembled WGS sequence"/>
</dbReference>
<dbReference type="PROSITE" id="PS51891">
    <property type="entry name" value="CENP_V_GFA"/>
    <property type="match status" value="1"/>
</dbReference>
<dbReference type="InterPro" id="IPR011057">
    <property type="entry name" value="Mss4-like_sf"/>
</dbReference>
<evidence type="ECO:0000256" key="3">
    <source>
        <dbReference type="ARBA" id="ARBA00022833"/>
    </source>
</evidence>
<keyword evidence="7" id="KW-1185">Reference proteome</keyword>
<evidence type="ECO:0000256" key="2">
    <source>
        <dbReference type="ARBA" id="ARBA00022723"/>
    </source>
</evidence>
<dbReference type="STRING" id="97972.A0A2V1DE77"/>
<evidence type="ECO:0000256" key="4">
    <source>
        <dbReference type="ARBA" id="ARBA00023239"/>
    </source>
</evidence>
<evidence type="ECO:0000313" key="6">
    <source>
        <dbReference type="EMBL" id="PVH96325.1"/>
    </source>
</evidence>
<organism evidence="6 7">
    <name type="scientific">Periconia macrospinosa</name>
    <dbReference type="NCBI Taxonomy" id="97972"/>
    <lineage>
        <taxon>Eukaryota</taxon>
        <taxon>Fungi</taxon>
        <taxon>Dikarya</taxon>
        <taxon>Ascomycota</taxon>
        <taxon>Pezizomycotina</taxon>
        <taxon>Dothideomycetes</taxon>
        <taxon>Pleosporomycetidae</taxon>
        <taxon>Pleosporales</taxon>
        <taxon>Massarineae</taxon>
        <taxon>Periconiaceae</taxon>
        <taxon>Periconia</taxon>
    </lineage>
</organism>
<accession>A0A2V1DE77</accession>
<dbReference type="GO" id="GO:0016846">
    <property type="term" value="F:carbon-sulfur lyase activity"/>
    <property type="evidence" value="ECO:0007669"/>
    <property type="project" value="InterPro"/>
</dbReference>
<evidence type="ECO:0000313" key="7">
    <source>
        <dbReference type="Proteomes" id="UP000244855"/>
    </source>
</evidence>
<dbReference type="Gene3D" id="3.90.1590.10">
    <property type="entry name" value="glutathione-dependent formaldehyde- activating enzyme (gfa)"/>
    <property type="match status" value="1"/>
</dbReference>
<dbReference type="OrthoDB" id="2212170at2759"/>
<proteinExistence type="inferred from homology"/>
<keyword evidence="2" id="KW-0479">Metal-binding</keyword>
<gene>
    <name evidence="6" type="ORF">DM02DRAFT_535542</name>
</gene>
<dbReference type="GO" id="GO:0046872">
    <property type="term" value="F:metal ion binding"/>
    <property type="evidence" value="ECO:0007669"/>
    <property type="project" value="UniProtKB-KW"/>
</dbReference>
<keyword evidence="3" id="KW-0862">Zinc</keyword>
<dbReference type="AlphaFoldDB" id="A0A2V1DE77"/>
<evidence type="ECO:0000259" key="5">
    <source>
        <dbReference type="PROSITE" id="PS51891"/>
    </source>
</evidence>
<dbReference type="EMBL" id="KZ805467">
    <property type="protein sequence ID" value="PVH96325.1"/>
    <property type="molecule type" value="Genomic_DNA"/>
</dbReference>
<protein>
    <recommendedName>
        <fullName evidence="5">CENP-V/GFA domain-containing protein</fullName>
    </recommendedName>
</protein>
<keyword evidence="4" id="KW-0456">Lyase</keyword>
<dbReference type="PANTHER" id="PTHR33337">
    <property type="entry name" value="GFA DOMAIN-CONTAINING PROTEIN"/>
    <property type="match status" value="1"/>
</dbReference>